<dbReference type="OrthoDB" id="9115426at2"/>
<dbReference type="AlphaFoldDB" id="A0A132EGM2"/>
<protein>
    <recommendedName>
        <fullName evidence="3">Gp38</fullName>
    </recommendedName>
</protein>
<evidence type="ECO:0000313" key="1">
    <source>
        <dbReference type="EMBL" id="KWF29879.1"/>
    </source>
</evidence>
<evidence type="ECO:0000313" key="2">
    <source>
        <dbReference type="Proteomes" id="UP000062912"/>
    </source>
</evidence>
<proteinExistence type="predicted"/>
<accession>A0A132EGM2</accession>
<dbReference type="EMBL" id="LPJR01000029">
    <property type="protein sequence ID" value="KWF29879.1"/>
    <property type="molecule type" value="Genomic_DNA"/>
</dbReference>
<dbReference type="RefSeq" id="WP_060241815.1">
    <property type="nucleotide sequence ID" value="NZ_LPJR01000029.1"/>
</dbReference>
<comment type="caution">
    <text evidence="1">The sequence shown here is derived from an EMBL/GenBank/DDBJ whole genome shotgun (WGS) entry which is preliminary data.</text>
</comment>
<organism evidence="1 2">
    <name type="scientific">Burkholderia pseudomultivorans</name>
    <dbReference type="NCBI Taxonomy" id="1207504"/>
    <lineage>
        <taxon>Bacteria</taxon>
        <taxon>Pseudomonadati</taxon>
        <taxon>Pseudomonadota</taxon>
        <taxon>Betaproteobacteria</taxon>
        <taxon>Burkholderiales</taxon>
        <taxon>Burkholderiaceae</taxon>
        <taxon>Burkholderia</taxon>
        <taxon>Burkholderia cepacia complex</taxon>
    </lineage>
</organism>
<dbReference type="Proteomes" id="UP000062912">
    <property type="component" value="Unassembled WGS sequence"/>
</dbReference>
<reference evidence="1 2" key="1">
    <citation type="submission" date="2015-11" db="EMBL/GenBank/DDBJ databases">
        <title>Expanding the genomic diversity of Burkholderia species for the development of highly accurate diagnostics.</title>
        <authorList>
            <person name="Sahl J."/>
            <person name="Keim P."/>
            <person name="Wagner D."/>
        </authorList>
    </citation>
    <scope>NUCLEOTIDE SEQUENCE [LARGE SCALE GENOMIC DNA]</scope>
    <source>
        <strain evidence="1 2">MSMB368WGS</strain>
    </source>
</reference>
<evidence type="ECO:0008006" key="3">
    <source>
        <dbReference type="Google" id="ProtNLM"/>
    </source>
</evidence>
<name>A0A132EGM2_9BURK</name>
<sequence length="295" mass="31369">MNDQQQSRADALTDAAALAMYEKASIAASEFDSVEAAHVAFVRSILAASPVEQPAPTAPCAHDYVRKDLVCTECGEKVASANGTGAEGARETDEGIESALTYLSACGGFDREVDAIRAALSRSPAMAAAAPADERAVSDGAQNFACFLIDHCEGETITEEAIQSWLGKMAQEPRYARAAASPAAEAVAWVRKHPDTGELSGDWLWNEAIEQCRKDSGVWVPLGFLCVPQPAQADAPAAQPTWESTSIANELWQIADVCGYEQFRDAVTTTIAKAYSDGWDDRKNGAASVTYGAQK</sequence>
<gene>
    <name evidence="1" type="ORF">WT56_15960</name>
</gene>